<dbReference type="InterPro" id="IPR013087">
    <property type="entry name" value="Znf_C2H2_type"/>
</dbReference>
<keyword evidence="6" id="KW-0539">Nucleus</keyword>
<evidence type="ECO:0000256" key="3">
    <source>
        <dbReference type="ARBA" id="ARBA00022737"/>
    </source>
</evidence>
<evidence type="ECO:0000313" key="10">
    <source>
        <dbReference type="Proteomes" id="UP000677054"/>
    </source>
</evidence>
<dbReference type="EMBL" id="LR899975">
    <property type="protein sequence ID" value="CAD7243574.1"/>
    <property type="molecule type" value="Genomic_DNA"/>
</dbReference>
<dbReference type="FunFam" id="3.30.160.60:FF:001102">
    <property type="entry name" value="Transcription factor IIIA"/>
    <property type="match status" value="1"/>
</dbReference>
<dbReference type="GO" id="GO:0008270">
    <property type="term" value="F:zinc ion binding"/>
    <property type="evidence" value="ECO:0007669"/>
    <property type="project" value="UniProtKB-KW"/>
</dbReference>
<comment type="subcellular location">
    <subcellularLocation>
        <location evidence="1">Nucleus</location>
    </subcellularLocation>
</comment>
<evidence type="ECO:0000256" key="5">
    <source>
        <dbReference type="ARBA" id="ARBA00022833"/>
    </source>
</evidence>
<dbReference type="InterPro" id="IPR051061">
    <property type="entry name" value="Zinc_finger_trans_reg"/>
</dbReference>
<name>A0A7R8X630_9CRUS</name>
<evidence type="ECO:0000256" key="6">
    <source>
        <dbReference type="ARBA" id="ARBA00023242"/>
    </source>
</evidence>
<dbReference type="Gene3D" id="3.30.160.60">
    <property type="entry name" value="Classic Zinc Finger"/>
    <property type="match status" value="6"/>
</dbReference>
<keyword evidence="2" id="KW-0479">Metal-binding</keyword>
<proteinExistence type="predicted"/>
<accession>A0A7R8X630</accession>
<keyword evidence="5" id="KW-0862">Zinc</keyword>
<feature type="domain" description="C2H2-type" evidence="8">
    <location>
        <begin position="293"/>
        <end position="323"/>
    </location>
</feature>
<dbReference type="SUPFAM" id="SSF57667">
    <property type="entry name" value="beta-beta-alpha zinc fingers"/>
    <property type="match status" value="4"/>
</dbReference>
<evidence type="ECO:0000256" key="1">
    <source>
        <dbReference type="ARBA" id="ARBA00004123"/>
    </source>
</evidence>
<dbReference type="FunFam" id="3.30.160.60:FF:000072">
    <property type="entry name" value="zinc finger protein 143 isoform X1"/>
    <property type="match status" value="1"/>
</dbReference>
<dbReference type="FunFam" id="3.30.160.60:FF:000349">
    <property type="entry name" value="metal regulatory transcription factor 1"/>
    <property type="match status" value="1"/>
</dbReference>
<feature type="domain" description="C2H2-type" evidence="8">
    <location>
        <begin position="233"/>
        <end position="262"/>
    </location>
</feature>
<keyword evidence="4 7" id="KW-0863">Zinc-finger</keyword>
<feature type="domain" description="C2H2-type" evidence="8">
    <location>
        <begin position="263"/>
        <end position="292"/>
    </location>
</feature>
<dbReference type="PROSITE" id="PS00028">
    <property type="entry name" value="ZINC_FINGER_C2H2_1"/>
    <property type="match status" value="6"/>
</dbReference>
<gene>
    <name evidence="9" type="ORF">DSTB1V02_LOCUS3490</name>
</gene>
<dbReference type="GO" id="GO:0006357">
    <property type="term" value="P:regulation of transcription by RNA polymerase II"/>
    <property type="evidence" value="ECO:0007669"/>
    <property type="project" value="TreeGrafter"/>
</dbReference>
<dbReference type="SMART" id="SM00355">
    <property type="entry name" value="ZnF_C2H2"/>
    <property type="match status" value="6"/>
</dbReference>
<dbReference type="Pfam" id="PF00096">
    <property type="entry name" value="zf-C2H2"/>
    <property type="match status" value="6"/>
</dbReference>
<reference evidence="9" key="1">
    <citation type="submission" date="2020-11" db="EMBL/GenBank/DDBJ databases">
        <authorList>
            <person name="Tran Van P."/>
        </authorList>
    </citation>
    <scope>NUCLEOTIDE SEQUENCE</scope>
</reference>
<dbReference type="InterPro" id="IPR036236">
    <property type="entry name" value="Znf_C2H2_sf"/>
</dbReference>
<dbReference type="FunFam" id="3.30.160.60:FF:000100">
    <property type="entry name" value="Zinc finger 45-like"/>
    <property type="match status" value="1"/>
</dbReference>
<evidence type="ECO:0000256" key="7">
    <source>
        <dbReference type="PROSITE-ProRule" id="PRU00042"/>
    </source>
</evidence>
<feature type="domain" description="C2H2-type" evidence="8">
    <location>
        <begin position="174"/>
        <end position="203"/>
    </location>
</feature>
<feature type="domain" description="C2H2-type" evidence="8">
    <location>
        <begin position="144"/>
        <end position="173"/>
    </location>
</feature>
<evidence type="ECO:0000256" key="2">
    <source>
        <dbReference type="ARBA" id="ARBA00022723"/>
    </source>
</evidence>
<evidence type="ECO:0000256" key="4">
    <source>
        <dbReference type="ARBA" id="ARBA00022771"/>
    </source>
</evidence>
<dbReference type="OrthoDB" id="6145499at2759"/>
<dbReference type="PROSITE" id="PS50157">
    <property type="entry name" value="ZINC_FINGER_C2H2_2"/>
    <property type="match status" value="6"/>
</dbReference>
<dbReference type="Proteomes" id="UP000677054">
    <property type="component" value="Unassembled WGS sequence"/>
</dbReference>
<sequence>MSNSPSQPHRVGGSDSGLDSTALHGLFKTTPIYLEIGRSLDGVPDDHPQSHHKTVTNKVQHHKPVPDITGEQRQILISDQRRRSSFKSECNENAGYVEHTFREDEYRMQIYTGSNIQMPGEPSHATVTIESQQPGSQEKEVKKFHCGFEGCHKTYSTAGNLKTHQKSHRGEYVFRCLESGCGKAFITKYALRIHIRVHTKQKPFECSVTGCEKAFNTLYRLKSHQRLHFGTTFNCEESGCFKIFTTLSDLKKHSRVHTGERPFKCKERGCGKAFSVSHHLKVHRRIHTGERPYPCDERKCGKNFSTKYSLKRHLLKGHHSAYPSESRSPESILPDNGNSALVEIQPLNSSSCFSGEQNSFKNIDSKCRCQSKTSCCCGCKNSSSDSRTSNHVLVLLAAKSGICVCNPCYCDPTRNECGVSCNPIVESDQDQSNADTDEEKIVTEEAIFKRKDITGSCQQPARLTIATQEEQVLYSETVEDHQVLLAPSTAAPSSSIQEPNGFPVSSHTVPLSLMKQSPISYEFPPPKVEPRSLSIFEEELPSAPSFGRLHRCLSPKTADSSGTWSPLHTPQPPSQAPIIEPVPNSWPSDVIRLGFEILNQEDNATLI</sequence>
<protein>
    <recommendedName>
        <fullName evidence="8">C2H2-type domain-containing protein</fullName>
    </recommendedName>
</protein>
<dbReference type="FunFam" id="3.30.160.60:FF:000397">
    <property type="entry name" value="Metal regulatory transcription factor 1"/>
    <property type="match status" value="1"/>
</dbReference>
<evidence type="ECO:0000313" key="9">
    <source>
        <dbReference type="EMBL" id="CAD7243574.1"/>
    </source>
</evidence>
<dbReference type="PANTHER" id="PTHR46179:SF25">
    <property type="entry name" value="METAL RESPONSE ELEMENT-BINDING TRANSCRIPTION FACTOR-1, ISOFORM C"/>
    <property type="match status" value="1"/>
</dbReference>
<feature type="domain" description="C2H2-type" evidence="8">
    <location>
        <begin position="204"/>
        <end position="233"/>
    </location>
</feature>
<organism evidence="9">
    <name type="scientific">Darwinula stevensoni</name>
    <dbReference type="NCBI Taxonomy" id="69355"/>
    <lineage>
        <taxon>Eukaryota</taxon>
        <taxon>Metazoa</taxon>
        <taxon>Ecdysozoa</taxon>
        <taxon>Arthropoda</taxon>
        <taxon>Crustacea</taxon>
        <taxon>Oligostraca</taxon>
        <taxon>Ostracoda</taxon>
        <taxon>Podocopa</taxon>
        <taxon>Podocopida</taxon>
        <taxon>Darwinulocopina</taxon>
        <taxon>Darwinuloidea</taxon>
        <taxon>Darwinulidae</taxon>
        <taxon>Darwinula</taxon>
    </lineage>
</organism>
<dbReference type="PANTHER" id="PTHR46179">
    <property type="entry name" value="ZINC FINGER PROTEIN"/>
    <property type="match status" value="1"/>
</dbReference>
<dbReference type="GO" id="GO:0005634">
    <property type="term" value="C:nucleus"/>
    <property type="evidence" value="ECO:0007669"/>
    <property type="project" value="UniProtKB-SubCell"/>
</dbReference>
<keyword evidence="3" id="KW-0677">Repeat</keyword>
<dbReference type="AlphaFoldDB" id="A0A7R8X630"/>
<evidence type="ECO:0000259" key="8">
    <source>
        <dbReference type="PROSITE" id="PS50157"/>
    </source>
</evidence>
<keyword evidence="10" id="KW-1185">Reference proteome</keyword>
<dbReference type="EMBL" id="CAJPEV010000458">
    <property type="protein sequence ID" value="CAG0885487.1"/>
    <property type="molecule type" value="Genomic_DNA"/>
</dbReference>